<dbReference type="SMART" id="SM00737">
    <property type="entry name" value="ML"/>
    <property type="match status" value="1"/>
</dbReference>
<dbReference type="EMBL" id="KV425938">
    <property type="protein sequence ID" value="KZV96802.1"/>
    <property type="molecule type" value="Genomic_DNA"/>
</dbReference>
<dbReference type="InterPro" id="IPR014756">
    <property type="entry name" value="Ig_E-set"/>
</dbReference>
<dbReference type="InterPro" id="IPR036846">
    <property type="entry name" value="GM2-AP_sf"/>
</dbReference>
<evidence type="ECO:0000313" key="6">
    <source>
        <dbReference type="Proteomes" id="UP000077266"/>
    </source>
</evidence>
<dbReference type="SUPFAM" id="SSF81296">
    <property type="entry name" value="E set domains"/>
    <property type="match status" value="1"/>
</dbReference>
<dbReference type="InterPro" id="IPR019410">
    <property type="entry name" value="Methyltransf_16"/>
</dbReference>
<sequence length="463" mass="50524">MSRAVPIISSVTCAVLVLLYAVSAPAGYKPQFLSVSRFLGDSVQLVDCGTSDDVFKLQRIETSPFPPRVGENITLYAVGTAYKSIPEGAFVDLTFVYTPLFALHTERVDVCSHAADSELGACPLEPREYVLNMTLGTVPSLAPPGRYRIEARGKTSDNAGVDHDLVCADLTFWLLPQGLYFCAINLAASPEDILADTLASFIGQGERVSFGAPGDLYTHQRTGVVVSPPDTLASNWALHASAVWASAIFLADHIDELHIPPAAEGQAPFRVIELGAGAGLPGLAIAKAARYAAEVWLSDYPDPLLLHRLKENVLRNGVDRNTHVVGHAWGTESFASIGEVGERVPLGGFDLIVAADTLWNSEAHRPLCETLRRLLRASQTDLHRCGRAVLVAGLHTGRYAVQRFLDIASETGLEICELRERTFSGSSDTDGIEAERPWAAERYHEEEFERRRWLVWIVLRLAL</sequence>
<dbReference type="OrthoDB" id="407325at2759"/>
<dbReference type="Proteomes" id="UP000077266">
    <property type="component" value="Unassembled WGS sequence"/>
</dbReference>
<evidence type="ECO:0000313" key="5">
    <source>
        <dbReference type="EMBL" id="KZV96802.1"/>
    </source>
</evidence>
<keyword evidence="6" id="KW-1185">Reference proteome</keyword>
<name>A0A165KSF5_EXIGL</name>
<evidence type="ECO:0000256" key="1">
    <source>
        <dbReference type="ARBA" id="ARBA00016056"/>
    </source>
</evidence>
<feature type="domain" description="MD-2-related lipid-recognition" evidence="4">
    <location>
        <begin position="45"/>
        <end position="172"/>
    </location>
</feature>
<dbReference type="Gene3D" id="2.70.220.10">
    <property type="entry name" value="Ganglioside GM2 activator"/>
    <property type="match status" value="1"/>
</dbReference>
<dbReference type="Gene3D" id="3.40.50.150">
    <property type="entry name" value="Vaccinia Virus protein VP39"/>
    <property type="match status" value="1"/>
</dbReference>
<dbReference type="GO" id="GO:0005737">
    <property type="term" value="C:cytoplasm"/>
    <property type="evidence" value="ECO:0007669"/>
    <property type="project" value="TreeGrafter"/>
</dbReference>
<dbReference type="GO" id="GO:0008757">
    <property type="term" value="F:S-adenosylmethionine-dependent methyltransferase activity"/>
    <property type="evidence" value="ECO:0007669"/>
    <property type="project" value="UniProtKB-ARBA"/>
</dbReference>
<dbReference type="InParanoid" id="A0A165KSF5"/>
<feature type="signal peptide" evidence="3">
    <location>
        <begin position="1"/>
        <end position="27"/>
    </location>
</feature>
<dbReference type="AlphaFoldDB" id="A0A165KSF5"/>
<dbReference type="Pfam" id="PF02221">
    <property type="entry name" value="E1_DerP2_DerF2"/>
    <property type="match status" value="1"/>
</dbReference>
<proteinExistence type="predicted"/>
<dbReference type="PANTHER" id="PTHR14614:SF130">
    <property type="entry name" value="PROTEIN-LYSINE N-METHYLTRANSFERASE EEF2KMT"/>
    <property type="match status" value="1"/>
</dbReference>
<dbReference type="InterPro" id="IPR003172">
    <property type="entry name" value="ML_dom"/>
</dbReference>
<gene>
    <name evidence="5" type="ORF">EXIGLDRAFT_833374</name>
</gene>
<feature type="chain" id="PRO_5007861048" description="Phosphatidylglycerol/phosphatidylinositol transfer protein" evidence="3">
    <location>
        <begin position="28"/>
        <end position="463"/>
    </location>
</feature>
<dbReference type="Pfam" id="PF10294">
    <property type="entry name" value="Methyltransf_16"/>
    <property type="match status" value="1"/>
</dbReference>
<dbReference type="InterPro" id="IPR029063">
    <property type="entry name" value="SAM-dependent_MTases_sf"/>
</dbReference>
<keyword evidence="2 3" id="KW-0732">Signal</keyword>
<accession>A0A165KSF5</accession>
<dbReference type="PANTHER" id="PTHR14614">
    <property type="entry name" value="HEPATOCELLULAR CARCINOMA-ASSOCIATED ANTIGEN"/>
    <property type="match status" value="1"/>
</dbReference>
<protein>
    <recommendedName>
        <fullName evidence="1">Phosphatidylglycerol/phosphatidylinositol transfer protein</fullName>
    </recommendedName>
</protein>
<organism evidence="5 6">
    <name type="scientific">Exidia glandulosa HHB12029</name>
    <dbReference type="NCBI Taxonomy" id="1314781"/>
    <lineage>
        <taxon>Eukaryota</taxon>
        <taxon>Fungi</taxon>
        <taxon>Dikarya</taxon>
        <taxon>Basidiomycota</taxon>
        <taxon>Agaricomycotina</taxon>
        <taxon>Agaricomycetes</taxon>
        <taxon>Auriculariales</taxon>
        <taxon>Exidiaceae</taxon>
        <taxon>Exidia</taxon>
    </lineage>
</organism>
<evidence type="ECO:0000259" key="4">
    <source>
        <dbReference type="SMART" id="SM00737"/>
    </source>
</evidence>
<dbReference type="SUPFAM" id="SSF53335">
    <property type="entry name" value="S-adenosyl-L-methionine-dependent methyltransferases"/>
    <property type="match status" value="1"/>
</dbReference>
<reference evidence="5 6" key="1">
    <citation type="journal article" date="2016" name="Mol. Biol. Evol.">
        <title>Comparative Genomics of Early-Diverging Mushroom-Forming Fungi Provides Insights into the Origins of Lignocellulose Decay Capabilities.</title>
        <authorList>
            <person name="Nagy L.G."/>
            <person name="Riley R."/>
            <person name="Tritt A."/>
            <person name="Adam C."/>
            <person name="Daum C."/>
            <person name="Floudas D."/>
            <person name="Sun H."/>
            <person name="Yadav J.S."/>
            <person name="Pangilinan J."/>
            <person name="Larsson K.H."/>
            <person name="Matsuura K."/>
            <person name="Barry K."/>
            <person name="Labutti K."/>
            <person name="Kuo R."/>
            <person name="Ohm R.A."/>
            <person name="Bhattacharya S.S."/>
            <person name="Shirouzu T."/>
            <person name="Yoshinaga Y."/>
            <person name="Martin F.M."/>
            <person name="Grigoriev I.V."/>
            <person name="Hibbett D.S."/>
        </authorList>
    </citation>
    <scope>NUCLEOTIDE SEQUENCE [LARGE SCALE GENOMIC DNA]</scope>
    <source>
        <strain evidence="5 6">HHB12029</strain>
    </source>
</reference>
<evidence type="ECO:0000256" key="3">
    <source>
        <dbReference type="SAM" id="SignalP"/>
    </source>
</evidence>
<evidence type="ECO:0000256" key="2">
    <source>
        <dbReference type="ARBA" id="ARBA00022729"/>
    </source>
</evidence>